<dbReference type="SUPFAM" id="SSF56784">
    <property type="entry name" value="HAD-like"/>
    <property type="match status" value="1"/>
</dbReference>
<dbReference type="InterPro" id="IPR023214">
    <property type="entry name" value="HAD_sf"/>
</dbReference>
<reference evidence="1 2" key="1">
    <citation type="journal article" date="2019" name="Int. J. Syst. Evol. Microbiol.">
        <title>The Global Catalogue of Microorganisms (GCM) 10K type strain sequencing project: providing services to taxonomists for standard genome sequencing and annotation.</title>
        <authorList>
            <consortium name="The Broad Institute Genomics Platform"/>
            <consortium name="The Broad Institute Genome Sequencing Center for Infectious Disease"/>
            <person name="Wu L."/>
            <person name="Ma J."/>
        </authorList>
    </citation>
    <scope>NUCLEOTIDE SEQUENCE [LARGE SCALE GENOMIC DNA]</scope>
    <source>
        <strain evidence="1 2">JCM 10649</strain>
    </source>
</reference>
<dbReference type="InterPro" id="IPR050155">
    <property type="entry name" value="HAD-like_hydrolase_sf"/>
</dbReference>
<dbReference type="InterPro" id="IPR006439">
    <property type="entry name" value="HAD-SF_hydro_IA"/>
</dbReference>
<dbReference type="SFLD" id="SFLDS00003">
    <property type="entry name" value="Haloacid_Dehalogenase"/>
    <property type="match status" value="1"/>
</dbReference>
<proteinExistence type="predicted"/>
<dbReference type="NCBIfam" id="TIGR01549">
    <property type="entry name" value="HAD-SF-IA-v1"/>
    <property type="match status" value="1"/>
</dbReference>
<keyword evidence="1" id="KW-0378">Hydrolase</keyword>
<dbReference type="SFLD" id="SFLDG01135">
    <property type="entry name" value="C1.5.6:_HAD__Beta-PGM__Phospha"/>
    <property type="match status" value="1"/>
</dbReference>
<accession>A0ABN1ACG3</accession>
<dbReference type="InterPro" id="IPR041492">
    <property type="entry name" value="HAD_2"/>
</dbReference>
<keyword evidence="2" id="KW-1185">Reference proteome</keyword>
<dbReference type="SFLD" id="SFLDG01129">
    <property type="entry name" value="C1.5:_HAD__Beta-PGM__Phosphata"/>
    <property type="match status" value="1"/>
</dbReference>
<dbReference type="Gene3D" id="1.10.150.240">
    <property type="entry name" value="Putative phosphatase, domain 2"/>
    <property type="match status" value="1"/>
</dbReference>
<evidence type="ECO:0000313" key="1">
    <source>
        <dbReference type="EMBL" id="GAA0473051.1"/>
    </source>
</evidence>
<dbReference type="InterPro" id="IPR036412">
    <property type="entry name" value="HAD-like_sf"/>
</dbReference>
<protein>
    <submittedName>
        <fullName evidence="1">HAD family hydrolase</fullName>
    </submittedName>
</protein>
<name>A0ABN1ACG3_9ACTN</name>
<sequence length="223" mass="23795">MTTTALFDLDGTLVDTPRGIVETFTAAFTAMGLEAPRPEDIRATIGLPLERAFGSLMGVAPDDERVPEAIRQYQSLFREIVLPKAADLLFPGVADGLTALRDQGITLTVATSKFYASADALLTAAGIRDHFVMVVGADQVSHPKPHPESGLVILRELGVPGEDAVMVGDTTHDLLMARACGMPSIGVTYGVHREAELRTAEPTWLADTFDDVLARIAPVTARA</sequence>
<dbReference type="Gene3D" id="3.40.50.1000">
    <property type="entry name" value="HAD superfamily/HAD-like"/>
    <property type="match status" value="1"/>
</dbReference>
<organism evidence="1 2">
    <name type="scientific">Streptomyces stramineus</name>
    <dbReference type="NCBI Taxonomy" id="173861"/>
    <lineage>
        <taxon>Bacteria</taxon>
        <taxon>Bacillati</taxon>
        <taxon>Actinomycetota</taxon>
        <taxon>Actinomycetes</taxon>
        <taxon>Kitasatosporales</taxon>
        <taxon>Streptomycetaceae</taxon>
        <taxon>Streptomyces</taxon>
    </lineage>
</organism>
<gene>
    <name evidence="1" type="ORF">GCM10009544_38840</name>
</gene>
<dbReference type="PRINTS" id="PR00413">
    <property type="entry name" value="HADHALOGNASE"/>
</dbReference>
<comment type="caution">
    <text evidence="1">The sequence shown here is derived from an EMBL/GenBank/DDBJ whole genome shotgun (WGS) entry which is preliminary data.</text>
</comment>
<dbReference type="RefSeq" id="WP_344092340.1">
    <property type="nucleotide sequence ID" value="NZ_BAAAHB010000043.1"/>
</dbReference>
<dbReference type="InterPro" id="IPR023198">
    <property type="entry name" value="PGP-like_dom2"/>
</dbReference>
<dbReference type="PANTHER" id="PTHR43434">
    <property type="entry name" value="PHOSPHOGLYCOLATE PHOSPHATASE"/>
    <property type="match status" value="1"/>
</dbReference>
<dbReference type="GO" id="GO:0016787">
    <property type="term" value="F:hydrolase activity"/>
    <property type="evidence" value="ECO:0007669"/>
    <property type="project" value="UniProtKB-KW"/>
</dbReference>
<dbReference type="EMBL" id="BAAAHB010000043">
    <property type="protein sequence ID" value="GAA0473051.1"/>
    <property type="molecule type" value="Genomic_DNA"/>
</dbReference>
<dbReference type="Proteomes" id="UP001499895">
    <property type="component" value="Unassembled WGS sequence"/>
</dbReference>
<dbReference type="NCBIfam" id="TIGR01509">
    <property type="entry name" value="HAD-SF-IA-v3"/>
    <property type="match status" value="1"/>
</dbReference>
<dbReference type="Pfam" id="PF13419">
    <property type="entry name" value="HAD_2"/>
    <property type="match status" value="1"/>
</dbReference>
<evidence type="ECO:0000313" key="2">
    <source>
        <dbReference type="Proteomes" id="UP001499895"/>
    </source>
</evidence>
<dbReference type="PANTHER" id="PTHR43434:SF24">
    <property type="entry name" value="HYDROLASE-RELATED"/>
    <property type="match status" value="1"/>
</dbReference>